<organism evidence="1">
    <name type="scientific">Culex pipiens</name>
    <name type="common">House mosquito</name>
    <dbReference type="NCBI Taxonomy" id="7175"/>
    <lineage>
        <taxon>Eukaryota</taxon>
        <taxon>Metazoa</taxon>
        <taxon>Ecdysozoa</taxon>
        <taxon>Arthropoda</taxon>
        <taxon>Hexapoda</taxon>
        <taxon>Insecta</taxon>
        <taxon>Pterygota</taxon>
        <taxon>Neoptera</taxon>
        <taxon>Endopterygota</taxon>
        <taxon>Diptera</taxon>
        <taxon>Nematocera</taxon>
        <taxon>Culicoidea</taxon>
        <taxon>Culicidae</taxon>
        <taxon>Culicinae</taxon>
        <taxon>Culicini</taxon>
        <taxon>Culex</taxon>
        <taxon>Culex</taxon>
    </lineage>
</organism>
<protein>
    <submittedName>
        <fullName evidence="1">(northern house mosquito) hypothetical protein</fullName>
    </submittedName>
</protein>
<name>A0A8D8MSV7_CULPI</name>
<evidence type="ECO:0000313" key="1">
    <source>
        <dbReference type="EMBL" id="CAG6539692.1"/>
    </source>
</evidence>
<proteinExistence type="predicted"/>
<sequence>MMDRESDVQTVTAQLEEVKRCALRNRDRSQKLSTKACKNIAKFTRKRGRRFAIRAAQPDHPPKYGVVRESPSRDLANFGISNGIISPPLVRCEFPLNRPPSTGPATLSSCQNYTESENKLCCACSSAIDSTTCLSDERDNTMSINELGSFANK</sequence>
<dbReference type="EMBL" id="HBUE01221449">
    <property type="protein sequence ID" value="CAG6539692.1"/>
    <property type="molecule type" value="Transcribed_RNA"/>
</dbReference>
<dbReference type="AlphaFoldDB" id="A0A8D8MSV7"/>
<dbReference type="EMBL" id="HBUE01328095">
    <property type="protein sequence ID" value="CAG6591742.1"/>
    <property type="molecule type" value="Transcribed_RNA"/>
</dbReference>
<reference evidence="1" key="1">
    <citation type="submission" date="2021-05" db="EMBL/GenBank/DDBJ databases">
        <authorList>
            <person name="Alioto T."/>
            <person name="Alioto T."/>
            <person name="Gomez Garrido J."/>
        </authorList>
    </citation>
    <scope>NUCLEOTIDE SEQUENCE</scope>
</reference>
<accession>A0A8D8MSV7</accession>